<evidence type="ECO:0000256" key="1">
    <source>
        <dbReference type="SAM" id="Coils"/>
    </source>
</evidence>
<keyword evidence="3" id="KW-1185">Reference proteome</keyword>
<keyword evidence="1" id="KW-0175">Coiled coil</keyword>
<dbReference type="InterPro" id="IPR004401">
    <property type="entry name" value="YbaB/EbfC"/>
</dbReference>
<proteinExistence type="predicted"/>
<organism evidence="2 3">
    <name type="scientific">Virgisporangium aurantiacum</name>
    <dbReference type="NCBI Taxonomy" id="175570"/>
    <lineage>
        <taxon>Bacteria</taxon>
        <taxon>Bacillati</taxon>
        <taxon>Actinomycetota</taxon>
        <taxon>Actinomycetes</taxon>
        <taxon>Micromonosporales</taxon>
        <taxon>Micromonosporaceae</taxon>
        <taxon>Virgisporangium</taxon>
    </lineage>
</organism>
<dbReference type="EMBL" id="BOPG01000118">
    <property type="protein sequence ID" value="GIJ64499.1"/>
    <property type="molecule type" value="Genomic_DNA"/>
</dbReference>
<dbReference type="Gene3D" id="3.30.1310.10">
    <property type="entry name" value="Nucleoid-associated protein YbaB-like domain"/>
    <property type="match status" value="2"/>
</dbReference>
<reference evidence="2" key="1">
    <citation type="submission" date="2021-01" db="EMBL/GenBank/DDBJ databases">
        <title>Whole genome shotgun sequence of Virgisporangium aurantiacum NBRC 16421.</title>
        <authorList>
            <person name="Komaki H."/>
            <person name="Tamura T."/>
        </authorList>
    </citation>
    <scope>NUCLEOTIDE SEQUENCE</scope>
    <source>
        <strain evidence="2">NBRC 16421</strain>
    </source>
</reference>
<name>A0A8J3ZIH0_9ACTN</name>
<sequence length="236" mass="24748">MAFDPIEHLAEARVESDRRSEHYQGRIVVMERNVDELRYRAKEAERELAESRTTVTAGDGAVSIVLDGTGVVQKIELAERWYGTAPADEVGSVVLAGLREAAGAAGAAGAPAVPTAAAPTGIESLDDLASRLHALRLRLDAAQVRAATAGGDVTVVCDGHGTATQVTIRFTGARRPTAALLGDQIGTAVRSAQEAATNLRDRAHQDARAEALRAAGLPLQPPEPASMVRDAFGVTR</sequence>
<evidence type="ECO:0008006" key="4">
    <source>
        <dbReference type="Google" id="ProtNLM"/>
    </source>
</evidence>
<dbReference type="Proteomes" id="UP000612585">
    <property type="component" value="Unassembled WGS sequence"/>
</dbReference>
<dbReference type="AlphaFoldDB" id="A0A8J3ZIH0"/>
<evidence type="ECO:0000313" key="2">
    <source>
        <dbReference type="EMBL" id="GIJ64499.1"/>
    </source>
</evidence>
<dbReference type="GO" id="GO:0003677">
    <property type="term" value="F:DNA binding"/>
    <property type="evidence" value="ECO:0007669"/>
    <property type="project" value="InterPro"/>
</dbReference>
<dbReference type="SUPFAM" id="SSF82607">
    <property type="entry name" value="YbaB-like"/>
    <property type="match status" value="1"/>
</dbReference>
<dbReference type="Pfam" id="PF02575">
    <property type="entry name" value="YbaB_DNA_bd"/>
    <property type="match status" value="2"/>
</dbReference>
<dbReference type="InterPro" id="IPR036894">
    <property type="entry name" value="YbaB-like_sf"/>
</dbReference>
<evidence type="ECO:0000313" key="3">
    <source>
        <dbReference type="Proteomes" id="UP000612585"/>
    </source>
</evidence>
<protein>
    <recommendedName>
        <fullName evidence="4">YbaB/EbfC DNA-binding family protein</fullName>
    </recommendedName>
</protein>
<accession>A0A8J3ZIH0</accession>
<feature type="coiled-coil region" evidence="1">
    <location>
        <begin position="27"/>
        <end position="54"/>
    </location>
</feature>
<dbReference type="RefSeq" id="WP_204013232.1">
    <property type="nucleotide sequence ID" value="NZ_BOPG01000118.1"/>
</dbReference>
<gene>
    <name evidence="2" type="ORF">Vau01_120150</name>
</gene>
<comment type="caution">
    <text evidence="2">The sequence shown here is derived from an EMBL/GenBank/DDBJ whole genome shotgun (WGS) entry which is preliminary data.</text>
</comment>